<dbReference type="PANTHER" id="PTHR43652:SF6">
    <property type="entry name" value="ARGININE REPRESSOR"/>
    <property type="match status" value="1"/>
</dbReference>
<dbReference type="PANTHER" id="PTHR43652">
    <property type="entry name" value="BASIC AMINO ACID ANTIPORTER YFCC-RELATED"/>
    <property type="match status" value="1"/>
</dbReference>
<evidence type="ECO:0000313" key="7">
    <source>
        <dbReference type="EMBL" id="CDB63195.1"/>
    </source>
</evidence>
<comment type="subcellular location">
    <subcellularLocation>
        <location evidence="1">Cell membrane</location>
        <topology evidence="1">Multi-pass membrane protein</topology>
    </subcellularLocation>
</comment>
<dbReference type="GO" id="GO:0005886">
    <property type="term" value="C:plasma membrane"/>
    <property type="evidence" value="ECO:0007669"/>
    <property type="project" value="UniProtKB-SubCell"/>
</dbReference>
<feature type="transmembrane region" description="Helical" evidence="6">
    <location>
        <begin position="264"/>
        <end position="286"/>
    </location>
</feature>
<proteinExistence type="predicted"/>
<feature type="transmembrane region" description="Helical" evidence="6">
    <location>
        <begin position="292"/>
        <end position="311"/>
    </location>
</feature>
<keyword evidence="4 6" id="KW-1133">Transmembrane helix</keyword>
<feature type="transmembrane region" description="Helical" evidence="6">
    <location>
        <begin position="43"/>
        <end position="63"/>
    </location>
</feature>
<reference evidence="7" key="1">
    <citation type="submission" date="2012-11" db="EMBL/GenBank/DDBJ databases">
        <title>Dependencies among metagenomic species, viruses, plasmids and units of genetic variation.</title>
        <authorList>
            <person name="Nielsen H.B."/>
            <person name="Almeida M."/>
            <person name="Juncker A.S."/>
            <person name="Rasmussen S."/>
            <person name="Li J."/>
            <person name="Sunagawa S."/>
            <person name="Plichta D."/>
            <person name="Gautier L."/>
            <person name="Le Chatelier E."/>
            <person name="Peletier E."/>
            <person name="Bonde I."/>
            <person name="Nielsen T."/>
            <person name="Manichanh C."/>
            <person name="Arumugam M."/>
            <person name="Batto J."/>
            <person name="Santos M.B.Q.D."/>
            <person name="Blom N."/>
            <person name="Borruel N."/>
            <person name="Burgdorf K.S."/>
            <person name="Boumezbeur F."/>
            <person name="Casellas F."/>
            <person name="Dore J."/>
            <person name="Guarner F."/>
            <person name="Hansen T."/>
            <person name="Hildebrand F."/>
            <person name="Kaas R.S."/>
            <person name="Kennedy S."/>
            <person name="Kristiansen K."/>
            <person name="Kultima J.R."/>
            <person name="Leonard P."/>
            <person name="Levenez F."/>
            <person name="Lund O."/>
            <person name="Moumen B."/>
            <person name="Le Paslier D."/>
            <person name="Pons N."/>
            <person name="Pedersen O."/>
            <person name="Prifti E."/>
            <person name="Qin J."/>
            <person name="Raes J."/>
            <person name="Tap J."/>
            <person name="Tims S."/>
            <person name="Ussery D.W."/>
            <person name="Yamada T."/>
            <person name="MetaHit consortium"/>
            <person name="Renault P."/>
            <person name="Sicheritz-Ponten T."/>
            <person name="Bork P."/>
            <person name="Wang J."/>
            <person name="Brunak S."/>
            <person name="Ehrlich S.D."/>
        </authorList>
    </citation>
    <scope>NUCLEOTIDE SEQUENCE [LARGE SCALE GENOMIC DNA]</scope>
</reference>
<evidence type="ECO:0000256" key="3">
    <source>
        <dbReference type="ARBA" id="ARBA00022692"/>
    </source>
</evidence>
<evidence type="ECO:0000256" key="6">
    <source>
        <dbReference type="SAM" id="Phobius"/>
    </source>
</evidence>
<keyword evidence="3 6" id="KW-0812">Transmembrane</keyword>
<sequence>MVIFACFGGFLGWNEQIVPFIPIIISLCLALGYDLMTGVACSAMIDMISFSISPTSVYTVGISHEIAELPMFSGFLFRFILLVIFDIIVICYVLKYARKVKRDKAASITADIDDSEFRIDYSDIAKNPLTKRQSVSLAVFMITFIAAIAGVAKFGWSMNDLSACFLFTAIAAGVINKLSADKIIDCIIDGAKDGLRPALVIGLARGIQWILTSSGIIDPIINAISKPLMELPSSITAIAVMFVIALFNGLITSGSAKAMALMPILIPLADIVGMTRQTMILAFQFGDGLTNSLWFTSGTLLIFLTIAKIPLKKWWKFVTPLITILTVVSVLSLVIATKINYGPF</sequence>
<feature type="transmembrane region" description="Helical" evidence="6">
    <location>
        <begin position="135"/>
        <end position="154"/>
    </location>
</feature>
<evidence type="ECO:0000256" key="2">
    <source>
        <dbReference type="ARBA" id="ARBA00022475"/>
    </source>
</evidence>
<dbReference type="InterPro" id="IPR051679">
    <property type="entry name" value="DASS-Related_Transporters"/>
</dbReference>
<feature type="transmembrane region" description="Helical" evidence="6">
    <location>
        <begin position="233"/>
        <end position="252"/>
    </location>
</feature>
<dbReference type="EMBL" id="CBDY010000246">
    <property type="protein sequence ID" value="CDB63195.1"/>
    <property type="molecule type" value="Genomic_DNA"/>
</dbReference>
<dbReference type="Pfam" id="PF03606">
    <property type="entry name" value="DcuC"/>
    <property type="match status" value="1"/>
</dbReference>
<evidence type="ECO:0000256" key="4">
    <source>
        <dbReference type="ARBA" id="ARBA00022989"/>
    </source>
</evidence>
<gene>
    <name evidence="7" type="ORF">BN486_00477</name>
</gene>
<feature type="transmembrane region" description="Helical" evidence="6">
    <location>
        <begin position="318"/>
        <end position="339"/>
    </location>
</feature>
<feature type="transmembrane region" description="Helical" evidence="6">
    <location>
        <begin position="17"/>
        <end position="36"/>
    </location>
</feature>
<dbReference type="InterPro" id="IPR018385">
    <property type="entry name" value="C4_dicarb_anaerob_car-like"/>
</dbReference>
<evidence type="ECO:0000256" key="1">
    <source>
        <dbReference type="ARBA" id="ARBA00004651"/>
    </source>
</evidence>
<evidence type="ECO:0000313" key="8">
    <source>
        <dbReference type="Proteomes" id="UP000018009"/>
    </source>
</evidence>
<dbReference type="Proteomes" id="UP000018009">
    <property type="component" value="Unassembled WGS sequence"/>
</dbReference>
<evidence type="ECO:0008006" key="9">
    <source>
        <dbReference type="Google" id="ProtNLM"/>
    </source>
</evidence>
<protein>
    <recommendedName>
        <fullName evidence="9">C4-dicarboxylate anaerobic carrier</fullName>
    </recommendedName>
</protein>
<keyword evidence="2" id="KW-1003">Cell membrane</keyword>
<dbReference type="AlphaFoldDB" id="R6JPH2"/>
<keyword evidence="5 6" id="KW-0472">Membrane</keyword>
<accession>R6JPH2</accession>
<name>R6JPH2_9FIRM</name>
<evidence type="ECO:0000256" key="5">
    <source>
        <dbReference type="ARBA" id="ARBA00023136"/>
    </source>
</evidence>
<organism evidence="7 8">
    <name type="scientific">[Clostridium] clostridioforme CAG:132</name>
    <dbReference type="NCBI Taxonomy" id="1263065"/>
    <lineage>
        <taxon>Bacteria</taxon>
        <taxon>Bacillati</taxon>
        <taxon>Bacillota</taxon>
        <taxon>Clostridia</taxon>
        <taxon>Lachnospirales</taxon>
        <taxon>Lachnospiraceae</taxon>
        <taxon>Enterocloster</taxon>
    </lineage>
</organism>
<comment type="caution">
    <text evidence="7">The sequence shown here is derived from an EMBL/GenBank/DDBJ whole genome shotgun (WGS) entry which is preliminary data.</text>
</comment>
<feature type="transmembrane region" description="Helical" evidence="6">
    <location>
        <begin position="75"/>
        <end position="94"/>
    </location>
</feature>